<accession>A0A7J3SKU8</accession>
<dbReference type="EMBL" id="DTLS01000080">
    <property type="protein sequence ID" value="HGZ60137.1"/>
    <property type="molecule type" value="Genomic_DNA"/>
</dbReference>
<dbReference type="AlphaFoldDB" id="A0A7J3SKU8"/>
<evidence type="ECO:0000313" key="1">
    <source>
        <dbReference type="EMBL" id="HGZ60137.1"/>
    </source>
</evidence>
<organism evidence="1">
    <name type="scientific">Fervidicoccus fontis</name>
    <dbReference type="NCBI Taxonomy" id="683846"/>
    <lineage>
        <taxon>Archaea</taxon>
        <taxon>Thermoproteota</taxon>
        <taxon>Thermoprotei</taxon>
        <taxon>Fervidicoccales</taxon>
        <taxon>Fervidicoccaceae</taxon>
        <taxon>Fervidicoccus</taxon>
    </lineage>
</organism>
<proteinExistence type="predicted"/>
<sequence length="101" mass="11215">MSLIRFIYNIEEPKEYFVSALRVEPPSNIRDPFKVRLFLSDGSSSEIEAVVIRMKKATVEGEITKNCLSVKIGGEGCLSKLELSFPRGAHATLDNGILTIE</sequence>
<protein>
    <submittedName>
        <fullName evidence="1">Uncharacterized protein</fullName>
    </submittedName>
</protein>
<name>A0A7J3SKU8_9CREN</name>
<reference evidence="1" key="1">
    <citation type="journal article" date="2020" name="mSystems">
        <title>Genome- and Community-Level Interaction Insights into Carbon Utilization and Element Cycling Functions of Hydrothermarchaeota in Hydrothermal Sediment.</title>
        <authorList>
            <person name="Zhou Z."/>
            <person name="Liu Y."/>
            <person name="Xu W."/>
            <person name="Pan J."/>
            <person name="Luo Z.H."/>
            <person name="Li M."/>
        </authorList>
    </citation>
    <scope>NUCLEOTIDE SEQUENCE [LARGE SCALE GENOMIC DNA]</scope>
    <source>
        <strain evidence="1">SpSt-885</strain>
    </source>
</reference>
<gene>
    <name evidence="1" type="ORF">ENW83_02880</name>
</gene>
<comment type="caution">
    <text evidence="1">The sequence shown here is derived from an EMBL/GenBank/DDBJ whole genome shotgun (WGS) entry which is preliminary data.</text>
</comment>